<protein>
    <submittedName>
        <fullName evidence="1">10599_t:CDS:1</fullName>
    </submittedName>
</protein>
<gene>
    <name evidence="1" type="ORF">FCALED_LOCUS12421</name>
</gene>
<reference evidence="1" key="1">
    <citation type="submission" date="2021-06" db="EMBL/GenBank/DDBJ databases">
        <authorList>
            <person name="Kallberg Y."/>
            <person name="Tangrot J."/>
            <person name="Rosling A."/>
        </authorList>
    </citation>
    <scope>NUCLEOTIDE SEQUENCE</scope>
    <source>
        <strain evidence="1">UK204</strain>
    </source>
</reference>
<evidence type="ECO:0000313" key="1">
    <source>
        <dbReference type="EMBL" id="CAG8679408.1"/>
    </source>
</evidence>
<dbReference type="Proteomes" id="UP000789570">
    <property type="component" value="Unassembled WGS sequence"/>
</dbReference>
<feature type="non-terminal residue" evidence="1">
    <location>
        <position position="69"/>
    </location>
</feature>
<dbReference type="AlphaFoldDB" id="A0A9N9EKT9"/>
<proteinExistence type="predicted"/>
<evidence type="ECO:0000313" key="2">
    <source>
        <dbReference type="Proteomes" id="UP000789570"/>
    </source>
</evidence>
<name>A0A9N9EKT9_9GLOM</name>
<organism evidence="1 2">
    <name type="scientific">Funneliformis caledonium</name>
    <dbReference type="NCBI Taxonomy" id="1117310"/>
    <lineage>
        <taxon>Eukaryota</taxon>
        <taxon>Fungi</taxon>
        <taxon>Fungi incertae sedis</taxon>
        <taxon>Mucoromycota</taxon>
        <taxon>Glomeromycotina</taxon>
        <taxon>Glomeromycetes</taxon>
        <taxon>Glomerales</taxon>
        <taxon>Glomeraceae</taxon>
        <taxon>Funneliformis</taxon>
    </lineage>
</organism>
<keyword evidence="2" id="KW-1185">Reference proteome</keyword>
<accession>A0A9N9EKT9</accession>
<sequence length="69" mass="7531">DANLLSGSMSDEYVIGCMKQAFFAPNTRGGALIGGYDIFDGPAWIIKSFKKQFTSALIIVVAELHTQLY</sequence>
<dbReference type="EMBL" id="CAJVPQ010006013">
    <property type="protein sequence ID" value="CAG8679408.1"/>
    <property type="molecule type" value="Genomic_DNA"/>
</dbReference>
<comment type="caution">
    <text evidence="1">The sequence shown here is derived from an EMBL/GenBank/DDBJ whole genome shotgun (WGS) entry which is preliminary data.</text>
</comment>